<dbReference type="AlphaFoldDB" id="A0A9P0HDJ1"/>
<proteinExistence type="predicted"/>
<protein>
    <submittedName>
        <fullName evidence="1">Uncharacterized protein</fullName>
    </submittedName>
</protein>
<sequence length="43" mass="4964">MKTETIVTKAFWQCSEFSRINQNGSSDTVNWISELYSIHIKGL</sequence>
<keyword evidence="2" id="KW-1185">Reference proteome</keyword>
<organism evidence="1 2">
    <name type="scientific">Nezara viridula</name>
    <name type="common">Southern green stink bug</name>
    <name type="synonym">Cimex viridulus</name>
    <dbReference type="NCBI Taxonomy" id="85310"/>
    <lineage>
        <taxon>Eukaryota</taxon>
        <taxon>Metazoa</taxon>
        <taxon>Ecdysozoa</taxon>
        <taxon>Arthropoda</taxon>
        <taxon>Hexapoda</taxon>
        <taxon>Insecta</taxon>
        <taxon>Pterygota</taxon>
        <taxon>Neoptera</taxon>
        <taxon>Paraneoptera</taxon>
        <taxon>Hemiptera</taxon>
        <taxon>Heteroptera</taxon>
        <taxon>Panheteroptera</taxon>
        <taxon>Pentatomomorpha</taxon>
        <taxon>Pentatomoidea</taxon>
        <taxon>Pentatomidae</taxon>
        <taxon>Pentatominae</taxon>
        <taxon>Nezara</taxon>
    </lineage>
</organism>
<evidence type="ECO:0000313" key="1">
    <source>
        <dbReference type="EMBL" id="CAH1400378.1"/>
    </source>
</evidence>
<dbReference type="EMBL" id="OV725080">
    <property type="protein sequence ID" value="CAH1400378.1"/>
    <property type="molecule type" value="Genomic_DNA"/>
</dbReference>
<reference evidence="1" key="1">
    <citation type="submission" date="2022-01" db="EMBL/GenBank/DDBJ databases">
        <authorList>
            <person name="King R."/>
        </authorList>
    </citation>
    <scope>NUCLEOTIDE SEQUENCE</scope>
</reference>
<gene>
    <name evidence="1" type="ORF">NEZAVI_LOCUS9634</name>
</gene>
<dbReference type="Proteomes" id="UP001152798">
    <property type="component" value="Chromosome 4"/>
</dbReference>
<accession>A0A9P0HDJ1</accession>
<evidence type="ECO:0000313" key="2">
    <source>
        <dbReference type="Proteomes" id="UP001152798"/>
    </source>
</evidence>
<name>A0A9P0HDJ1_NEZVI</name>